<dbReference type="KEGG" id="dwi:6651218"/>
<evidence type="ECO:0000256" key="1">
    <source>
        <dbReference type="ARBA" id="ARBA00004606"/>
    </source>
</evidence>
<feature type="binding site" evidence="18">
    <location>
        <position position="375"/>
    </location>
    <ligand>
        <name>Zn(2+)</name>
        <dbReference type="ChEBI" id="CHEBI:29105"/>
        <note>catalytic</note>
    </ligand>
</feature>
<accession>B4NJ08</accession>
<dbReference type="GO" id="GO:0005737">
    <property type="term" value="C:cytoplasm"/>
    <property type="evidence" value="ECO:0007669"/>
    <property type="project" value="TreeGrafter"/>
</dbReference>
<dbReference type="GO" id="GO:0098552">
    <property type="term" value="C:side of membrane"/>
    <property type="evidence" value="ECO:0007669"/>
    <property type="project" value="UniProtKB-KW"/>
</dbReference>
<keyword evidence="10 18" id="KW-0862">Zinc</keyword>
<feature type="chain" id="PRO_5002816395" description="Aminopeptidase" evidence="21">
    <location>
        <begin position="28"/>
        <end position="980"/>
    </location>
</feature>
<dbReference type="GO" id="GO:0006508">
    <property type="term" value="P:proteolysis"/>
    <property type="evidence" value="ECO:0007669"/>
    <property type="project" value="UniProtKB-KW"/>
</dbReference>
<keyword evidence="11" id="KW-0735">Signal-anchor</keyword>
<keyword evidence="9 20" id="KW-0378">Hydrolase</keyword>
<evidence type="ECO:0000256" key="12">
    <source>
        <dbReference type="ARBA" id="ARBA00022989"/>
    </source>
</evidence>
<dbReference type="InterPro" id="IPR034016">
    <property type="entry name" value="M1_APN-typ"/>
</dbReference>
<dbReference type="Pfam" id="PF01433">
    <property type="entry name" value="Peptidase_M1"/>
    <property type="match status" value="1"/>
</dbReference>
<dbReference type="PANTHER" id="PTHR11533:SF299">
    <property type="entry name" value="AMINOPEPTIDASE"/>
    <property type="match status" value="1"/>
</dbReference>
<dbReference type="InterPro" id="IPR024571">
    <property type="entry name" value="ERAP1-like_C_dom"/>
</dbReference>
<dbReference type="GO" id="GO:0004177">
    <property type="term" value="F:aminopeptidase activity"/>
    <property type="evidence" value="ECO:0007669"/>
    <property type="project" value="UniProtKB-KW"/>
</dbReference>
<evidence type="ECO:0000259" key="22">
    <source>
        <dbReference type="Pfam" id="PF01433"/>
    </source>
</evidence>
<dbReference type="HOGENOM" id="CLU_003705_2_0_1"/>
<feature type="domain" description="ERAP1-like C-terminal" evidence="23">
    <location>
        <begin position="587"/>
        <end position="859"/>
    </location>
</feature>
<evidence type="ECO:0000256" key="21">
    <source>
        <dbReference type="SAM" id="SignalP"/>
    </source>
</evidence>
<dbReference type="CDD" id="cd09601">
    <property type="entry name" value="M1_APN-Q_like"/>
    <property type="match status" value="1"/>
</dbReference>
<feature type="site" description="Transition state stabilizer" evidence="19">
    <location>
        <position position="438"/>
    </location>
</feature>
<dbReference type="InterPro" id="IPR014782">
    <property type="entry name" value="Peptidase_M1_dom"/>
</dbReference>
<dbReference type="FunCoup" id="B4NJ08">
    <property type="interactions" value="24"/>
</dbReference>
<comment type="similarity">
    <text evidence="3 20">Belongs to the peptidase M1 family.</text>
</comment>
<dbReference type="EMBL" id="CH964272">
    <property type="protein sequence ID" value="EDW84910.1"/>
    <property type="molecule type" value="Genomic_DNA"/>
</dbReference>
<evidence type="ECO:0000256" key="4">
    <source>
        <dbReference type="ARBA" id="ARBA00022438"/>
    </source>
</evidence>
<feature type="domain" description="Aminopeptidase N-like N-terminal" evidence="24">
    <location>
        <begin position="45"/>
        <end position="247"/>
    </location>
</feature>
<name>B4NJ08_DROWI</name>
<evidence type="ECO:0000256" key="15">
    <source>
        <dbReference type="ARBA" id="ARBA00023180"/>
    </source>
</evidence>
<evidence type="ECO:0000256" key="11">
    <source>
        <dbReference type="ARBA" id="ARBA00022968"/>
    </source>
</evidence>
<dbReference type="FunFam" id="1.10.390.10:FF:000013">
    <property type="entry name" value="Aminopeptidase N"/>
    <property type="match status" value="1"/>
</dbReference>
<dbReference type="Gene3D" id="1.10.390.10">
    <property type="entry name" value="Neutral Protease Domain 2"/>
    <property type="match status" value="1"/>
</dbReference>
<keyword evidence="7" id="KW-0812">Transmembrane</keyword>
<evidence type="ECO:0000256" key="5">
    <source>
        <dbReference type="ARBA" id="ARBA00022622"/>
    </source>
</evidence>
<keyword evidence="13 20" id="KW-0482">Metalloprotease</keyword>
<evidence type="ECO:0000313" key="26">
    <source>
        <dbReference type="Proteomes" id="UP000007798"/>
    </source>
</evidence>
<comment type="cofactor">
    <cofactor evidence="18 20">
        <name>Zn(2+)</name>
        <dbReference type="ChEBI" id="CHEBI:29105"/>
    </cofactor>
    <text evidence="18 20">Binds 1 zinc ion per subunit.</text>
</comment>
<comment type="subcellular location">
    <subcellularLocation>
        <location evidence="2">Cell membrane</location>
        <topology evidence="2">Lipid-anchor</topology>
        <topology evidence="2">GPI-anchor</topology>
    </subcellularLocation>
    <subcellularLocation>
        <location evidence="1">Membrane</location>
        <topology evidence="1">Single-pass type II membrane protein</topology>
    </subcellularLocation>
</comment>
<evidence type="ECO:0000256" key="16">
    <source>
        <dbReference type="ARBA" id="ARBA00023288"/>
    </source>
</evidence>
<evidence type="ECO:0000256" key="3">
    <source>
        <dbReference type="ARBA" id="ARBA00010136"/>
    </source>
</evidence>
<dbReference type="PhylomeDB" id="B4NJ08"/>
<evidence type="ECO:0000256" key="17">
    <source>
        <dbReference type="PIRSR" id="PIRSR634016-1"/>
    </source>
</evidence>
<evidence type="ECO:0000256" key="13">
    <source>
        <dbReference type="ARBA" id="ARBA00023049"/>
    </source>
</evidence>
<keyword evidence="8 18" id="KW-0479">Metal-binding</keyword>
<dbReference type="InterPro" id="IPR050344">
    <property type="entry name" value="Peptidase_M1_aminopeptidases"/>
</dbReference>
<dbReference type="OrthoDB" id="10031169at2759"/>
<evidence type="ECO:0000256" key="9">
    <source>
        <dbReference type="ARBA" id="ARBA00022801"/>
    </source>
</evidence>
<proteinExistence type="inferred from homology"/>
<feature type="signal peptide" evidence="21">
    <location>
        <begin position="1"/>
        <end position="27"/>
    </location>
</feature>
<evidence type="ECO:0000256" key="2">
    <source>
        <dbReference type="ARBA" id="ARBA00004609"/>
    </source>
</evidence>
<protein>
    <recommendedName>
        <fullName evidence="20">Aminopeptidase</fullName>
        <ecNumber evidence="20">3.4.11.-</ecNumber>
    </recommendedName>
</protein>
<evidence type="ECO:0000256" key="10">
    <source>
        <dbReference type="ARBA" id="ARBA00022833"/>
    </source>
</evidence>
<evidence type="ECO:0000259" key="24">
    <source>
        <dbReference type="Pfam" id="PF17900"/>
    </source>
</evidence>
<feature type="binding site" evidence="18">
    <location>
        <position position="356"/>
    </location>
    <ligand>
        <name>Zn(2+)</name>
        <dbReference type="ChEBI" id="CHEBI:29105"/>
        <note>catalytic</note>
    </ligand>
</feature>
<dbReference type="EC" id="3.4.11.-" evidence="20"/>
<keyword evidence="15" id="KW-0325">Glycoprotein</keyword>
<evidence type="ECO:0000256" key="14">
    <source>
        <dbReference type="ARBA" id="ARBA00023136"/>
    </source>
</evidence>
<dbReference type="PANTHER" id="PTHR11533">
    <property type="entry name" value="PROTEASE M1 ZINC METALLOPROTEASE"/>
    <property type="match status" value="1"/>
</dbReference>
<keyword evidence="26" id="KW-1185">Reference proteome</keyword>
<sequence length="980" mass="113772">MPESRAIVLYWAVILTLLTLWLELGVAGTLPTHHRPLRLPNETYPLSYQLHINSSIHMGNFLFNGNATIDIEIRQSTNEIVLHAKNLSDFRITVLRLNDDAAAIGAGAAEFELVDDLTHTFDSHGSFLVIYPFENYQAFEAGQRYRVEILYTGEMQKKARGLYWMTYENELDNRTVYVAATQSEPTYARMIFPCYDEPAIKSNFSIRLTHSGNYIAISNMPVKELIRHNADLTTTSFLPTPPMSTYLVAFVISDFEHISTSYRGITQSVYSSPTLKEKGQYALKNAVLTVSALEDYFSISYPLEKLDHVALNKNFGAAMENWGLITYKEDNLLSQEKGDLFKRVKDKITQNHEIVHQWFGNLVSPEWWSYAWMNEGFASYFSYVITDMLYPELKVMDFFADSEADRAYSYNSFLDVRPMTSYVETEAEIVSAFDIITYKRAACVIKMFHHAFHRKTFVSGISGFLSKYQYSVANELNLFDCLQTAVLQDGQFPHQLWTHKVREIMLSWTHSEWMPIVSVIRNYQNNTITFRQRSIHSKSEHWWIPLNFATTQQPSFEQTHAEYFMPPQTQHTISLEDLKLQLNGSDWLIVNKQQTGFYHVHYDNENLQAIARQLQTDHTQIHPVNRAALIQDINSLIEHNAIESMNVVLEMLKYMEFEQDLRPWKSVSDTIPILQKNLFGTPSYTMFLQFVRRLVTPMFKSLFGETNGGQVNETVFESGEIIIHIACAVDLAECLDYTHRQAMEYFFNKVHIDNYNIYDTMLCFGTKYLNDDEFEQALKMLQSIERESAYADDMLYSLRCIQSHSHLLHYLEFLMGENSTHHALNDNEAMMYLPFLYKSNLEGRSVIWQFIDRNYKLLCRSPTFVEHFNEIAEFLPQHQRAYFETLREKIATHLRHESLNSRDILINSNSNNVGKKMRNSELFLEKFEHEIHKWLLNEIPQSEDVFAASLSVSNGSSRSEGVLQTANRLVQRALHSNILL</sequence>
<evidence type="ECO:0000256" key="18">
    <source>
        <dbReference type="PIRSR" id="PIRSR634016-3"/>
    </source>
</evidence>
<evidence type="ECO:0000256" key="6">
    <source>
        <dbReference type="ARBA" id="ARBA00022670"/>
    </source>
</evidence>
<keyword evidence="5" id="KW-0336">GPI-anchor</keyword>
<keyword evidence="12" id="KW-1133">Transmembrane helix</keyword>
<keyword evidence="6 20" id="KW-0645">Protease</keyword>
<dbReference type="Pfam" id="PF17900">
    <property type="entry name" value="Peptidase_M1_N"/>
    <property type="match status" value="1"/>
</dbReference>
<dbReference type="InterPro" id="IPR045357">
    <property type="entry name" value="Aminopeptidase_N-like_N"/>
</dbReference>
<evidence type="ECO:0000256" key="7">
    <source>
        <dbReference type="ARBA" id="ARBA00022692"/>
    </source>
</evidence>
<dbReference type="Proteomes" id="UP000007798">
    <property type="component" value="Unassembled WGS sequence"/>
</dbReference>
<keyword evidence="14" id="KW-0472">Membrane</keyword>
<dbReference type="OMA" id="SEHWWIP"/>
<organism evidence="25 26">
    <name type="scientific">Drosophila willistoni</name>
    <name type="common">Fruit fly</name>
    <dbReference type="NCBI Taxonomy" id="7260"/>
    <lineage>
        <taxon>Eukaryota</taxon>
        <taxon>Metazoa</taxon>
        <taxon>Ecdysozoa</taxon>
        <taxon>Arthropoda</taxon>
        <taxon>Hexapoda</taxon>
        <taxon>Insecta</taxon>
        <taxon>Pterygota</taxon>
        <taxon>Neoptera</taxon>
        <taxon>Endopterygota</taxon>
        <taxon>Diptera</taxon>
        <taxon>Brachycera</taxon>
        <taxon>Muscomorpha</taxon>
        <taxon>Ephydroidea</taxon>
        <taxon>Drosophilidae</taxon>
        <taxon>Drosophila</taxon>
        <taxon>Sophophora</taxon>
    </lineage>
</organism>
<dbReference type="Pfam" id="PF11838">
    <property type="entry name" value="ERAP1_C"/>
    <property type="match status" value="1"/>
</dbReference>
<dbReference type="GO" id="GO:0008237">
    <property type="term" value="F:metallopeptidase activity"/>
    <property type="evidence" value="ECO:0007669"/>
    <property type="project" value="UniProtKB-KW"/>
</dbReference>
<evidence type="ECO:0000313" key="25">
    <source>
        <dbReference type="EMBL" id="EDW84910.1"/>
    </source>
</evidence>
<dbReference type="GO" id="GO:0008270">
    <property type="term" value="F:zinc ion binding"/>
    <property type="evidence" value="ECO:0007669"/>
    <property type="project" value="UniProtKB-UniRule"/>
</dbReference>
<dbReference type="InterPro" id="IPR042097">
    <property type="entry name" value="Aminopeptidase_N-like_N_sf"/>
</dbReference>
<dbReference type="InterPro" id="IPR001930">
    <property type="entry name" value="Peptidase_M1"/>
</dbReference>
<evidence type="ECO:0000256" key="19">
    <source>
        <dbReference type="PIRSR" id="PIRSR634016-4"/>
    </source>
</evidence>
<keyword evidence="16" id="KW-0449">Lipoprotein</keyword>
<reference evidence="25 26" key="1">
    <citation type="journal article" date="2007" name="Nature">
        <title>Evolution of genes and genomes on the Drosophila phylogeny.</title>
        <authorList>
            <consortium name="Drosophila 12 Genomes Consortium"/>
            <person name="Clark A.G."/>
            <person name="Eisen M.B."/>
            <person name="Smith D.R."/>
            <person name="Bergman C.M."/>
            <person name="Oliver B."/>
            <person name="Markow T.A."/>
            <person name="Kaufman T.C."/>
            <person name="Kellis M."/>
            <person name="Gelbart W."/>
            <person name="Iyer V.N."/>
            <person name="Pollard D.A."/>
            <person name="Sackton T.B."/>
            <person name="Larracuente A.M."/>
            <person name="Singh N.D."/>
            <person name="Abad J.P."/>
            <person name="Abt D.N."/>
            <person name="Adryan B."/>
            <person name="Aguade M."/>
            <person name="Akashi H."/>
            <person name="Anderson W.W."/>
            <person name="Aquadro C.F."/>
            <person name="Ardell D.H."/>
            <person name="Arguello R."/>
            <person name="Artieri C.G."/>
            <person name="Barbash D.A."/>
            <person name="Barker D."/>
            <person name="Barsanti P."/>
            <person name="Batterham P."/>
            <person name="Batzoglou S."/>
            <person name="Begun D."/>
            <person name="Bhutkar A."/>
            <person name="Blanco E."/>
            <person name="Bosak S.A."/>
            <person name="Bradley R.K."/>
            <person name="Brand A.D."/>
            <person name="Brent M.R."/>
            <person name="Brooks A.N."/>
            <person name="Brown R.H."/>
            <person name="Butlin R.K."/>
            <person name="Caggese C."/>
            <person name="Calvi B.R."/>
            <person name="Bernardo de Carvalho A."/>
            <person name="Caspi A."/>
            <person name="Castrezana S."/>
            <person name="Celniker S.E."/>
            <person name="Chang J.L."/>
            <person name="Chapple C."/>
            <person name="Chatterji S."/>
            <person name="Chinwalla A."/>
            <person name="Civetta A."/>
            <person name="Clifton S.W."/>
            <person name="Comeron J.M."/>
            <person name="Costello J.C."/>
            <person name="Coyne J.A."/>
            <person name="Daub J."/>
            <person name="David R.G."/>
            <person name="Delcher A.L."/>
            <person name="Delehaunty K."/>
            <person name="Do C.B."/>
            <person name="Ebling H."/>
            <person name="Edwards K."/>
            <person name="Eickbush T."/>
            <person name="Evans J.D."/>
            <person name="Filipski A."/>
            <person name="Findeiss S."/>
            <person name="Freyhult E."/>
            <person name="Fulton L."/>
            <person name="Fulton R."/>
            <person name="Garcia A.C."/>
            <person name="Gardiner A."/>
            <person name="Garfield D.A."/>
            <person name="Garvin B.E."/>
            <person name="Gibson G."/>
            <person name="Gilbert D."/>
            <person name="Gnerre S."/>
            <person name="Godfrey J."/>
            <person name="Good R."/>
            <person name="Gotea V."/>
            <person name="Gravely B."/>
            <person name="Greenberg A.J."/>
            <person name="Griffiths-Jones S."/>
            <person name="Gross S."/>
            <person name="Guigo R."/>
            <person name="Gustafson E.A."/>
            <person name="Haerty W."/>
            <person name="Hahn M.W."/>
            <person name="Halligan D.L."/>
            <person name="Halpern A.L."/>
            <person name="Halter G.M."/>
            <person name="Han M.V."/>
            <person name="Heger A."/>
            <person name="Hillier L."/>
            <person name="Hinrichs A.S."/>
            <person name="Holmes I."/>
            <person name="Hoskins R.A."/>
            <person name="Hubisz M.J."/>
            <person name="Hultmark D."/>
            <person name="Huntley M.A."/>
            <person name="Jaffe D.B."/>
            <person name="Jagadeeshan S."/>
            <person name="Jeck W.R."/>
            <person name="Johnson J."/>
            <person name="Jones C.D."/>
            <person name="Jordan W.C."/>
            <person name="Karpen G.H."/>
            <person name="Kataoka E."/>
            <person name="Keightley P.D."/>
            <person name="Kheradpour P."/>
            <person name="Kirkness E.F."/>
            <person name="Koerich L.B."/>
            <person name="Kristiansen K."/>
            <person name="Kudrna D."/>
            <person name="Kulathinal R.J."/>
            <person name="Kumar S."/>
            <person name="Kwok R."/>
            <person name="Lander E."/>
            <person name="Langley C.H."/>
            <person name="Lapoint R."/>
            <person name="Lazzaro B.P."/>
            <person name="Lee S.J."/>
            <person name="Levesque L."/>
            <person name="Li R."/>
            <person name="Lin C.F."/>
            <person name="Lin M.F."/>
            <person name="Lindblad-Toh K."/>
            <person name="Llopart A."/>
            <person name="Long M."/>
            <person name="Low L."/>
            <person name="Lozovsky E."/>
            <person name="Lu J."/>
            <person name="Luo M."/>
            <person name="Machado C.A."/>
            <person name="Makalowski W."/>
            <person name="Marzo M."/>
            <person name="Matsuda M."/>
            <person name="Matzkin L."/>
            <person name="McAllister B."/>
            <person name="McBride C.S."/>
            <person name="McKernan B."/>
            <person name="McKernan K."/>
            <person name="Mendez-Lago M."/>
            <person name="Minx P."/>
            <person name="Mollenhauer M.U."/>
            <person name="Montooth K."/>
            <person name="Mount S.M."/>
            <person name="Mu X."/>
            <person name="Myers E."/>
            <person name="Negre B."/>
            <person name="Newfeld S."/>
            <person name="Nielsen R."/>
            <person name="Noor M.A."/>
            <person name="O'Grady P."/>
            <person name="Pachter L."/>
            <person name="Papaceit M."/>
            <person name="Parisi M.J."/>
            <person name="Parisi M."/>
            <person name="Parts L."/>
            <person name="Pedersen J.S."/>
            <person name="Pesole G."/>
            <person name="Phillippy A.M."/>
            <person name="Ponting C.P."/>
            <person name="Pop M."/>
            <person name="Porcelli D."/>
            <person name="Powell J.R."/>
            <person name="Prohaska S."/>
            <person name="Pruitt K."/>
            <person name="Puig M."/>
            <person name="Quesneville H."/>
            <person name="Ram K.R."/>
            <person name="Rand D."/>
            <person name="Rasmussen M.D."/>
            <person name="Reed L.K."/>
            <person name="Reenan R."/>
            <person name="Reily A."/>
            <person name="Remington K.A."/>
            <person name="Rieger T.T."/>
            <person name="Ritchie M.G."/>
            <person name="Robin C."/>
            <person name="Rogers Y.H."/>
            <person name="Rohde C."/>
            <person name="Rozas J."/>
            <person name="Rubenfield M.J."/>
            <person name="Ruiz A."/>
            <person name="Russo S."/>
            <person name="Salzberg S.L."/>
            <person name="Sanchez-Gracia A."/>
            <person name="Saranga D.J."/>
            <person name="Sato H."/>
            <person name="Schaeffer S.W."/>
            <person name="Schatz M.C."/>
            <person name="Schlenke T."/>
            <person name="Schwartz R."/>
            <person name="Segarra C."/>
            <person name="Singh R.S."/>
            <person name="Sirot L."/>
            <person name="Sirota M."/>
            <person name="Sisneros N.B."/>
            <person name="Smith C.D."/>
            <person name="Smith T.F."/>
            <person name="Spieth J."/>
            <person name="Stage D.E."/>
            <person name="Stark A."/>
            <person name="Stephan W."/>
            <person name="Strausberg R.L."/>
            <person name="Strempel S."/>
            <person name="Sturgill D."/>
            <person name="Sutton G."/>
            <person name="Sutton G.G."/>
            <person name="Tao W."/>
            <person name="Teichmann S."/>
            <person name="Tobari Y.N."/>
            <person name="Tomimura Y."/>
            <person name="Tsolas J.M."/>
            <person name="Valente V.L."/>
            <person name="Venter E."/>
            <person name="Venter J.C."/>
            <person name="Vicario S."/>
            <person name="Vieira F.G."/>
            <person name="Vilella A.J."/>
            <person name="Villasante A."/>
            <person name="Walenz B."/>
            <person name="Wang J."/>
            <person name="Wasserman M."/>
            <person name="Watts T."/>
            <person name="Wilson D."/>
            <person name="Wilson R.K."/>
            <person name="Wing R.A."/>
            <person name="Wolfner M.F."/>
            <person name="Wong A."/>
            <person name="Wong G.K."/>
            <person name="Wu C.I."/>
            <person name="Wu G."/>
            <person name="Yamamoto D."/>
            <person name="Yang H.P."/>
            <person name="Yang S.P."/>
            <person name="Yorke J.A."/>
            <person name="Yoshida K."/>
            <person name="Zdobnov E."/>
            <person name="Zhang P."/>
            <person name="Zhang Y."/>
            <person name="Zimin A.V."/>
            <person name="Baldwin J."/>
            <person name="Abdouelleil A."/>
            <person name="Abdulkadir J."/>
            <person name="Abebe A."/>
            <person name="Abera B."/>
            <person name="Abreu J."/>
            <person name="Acer S.C."/>
            <person name="Aftuck L."/>
            <person name="Alexander A."/>
            <person name="An P."/>
            <person name="Anderson E."/>
            <person name="Anderson S."/>
            <person name="Arachi H."/>
            <person name="Azer M."/>
            <person name="Bachantsang P."/>
            <person name="Barry A."/>
            <person name="Bayul T."/>
            <person name="Berlin A."/>
            <person name="Bessette D."/>
            <person name="Bloom T."/>
            <person name="Blye J."/>
            <person name="Boguslavskiy L."/>
            <person name="Bonnet C."/>
            <person name="Boukhgalter B."/>
            <person name="Bourzgui I."/>
            <person name="Brown A."/>
            <person name="Cahill P."/>
            <person name="Channer S."/>
            <person name="Cheshatsang Y."/>
            <person name="Chuda L."/>
            <person name="Citroen M."/>
            <person name="Collymore A."/>
            <person name="Cooke P."/>
            <person name="Costello M."/>
            <person name="D'Aco K."/>
            <person name="Daza R."/>
            <person name="De Haan G."/>
            <person name="DeGray S."/>
            <person name="DeMaso C."/>
            <person name="Dhargay N."/>
            <person name="Dooley K."/>
            <person name="Dooley E."/>
            <person name="Doricent M."/>
            <person name="Dorje P."/>
            <person name="Dorjee K."/>
            <person name="Dupes A."/>
            <person name="Elong R."/>
            <person name="Falk J."/>
            <person name="Farina A."/>
            <person name="Faro S."/>
            <person name="Ferguson D."/>
            <person name="Fisher S."/>
            <person name="Foley C.D."/>
            <person name="Franke A."/>
            <person name="Friedrich D."/>
            <person name="Gadbois L."/>
            <person name="Gearin G."/>
            <person name="Gearin C.R."/>
            <person name="Giannoukos G."/>
            <person name="Goode T."/>
            <person name="Graham J."/>
            <person name="Grandbois E."/>
            <person name="Grewal S."/>
            <person name="Gyaltsen K."/>
            <person name="Hafez N."/>
            <person name="Hagos B."/>
            <person name="Hall J."/>
            <person name="Henson C."/>
            <person name="Hollinger A."/>
            <person name="Honan T."/>
            <person name="Huard M.D."/>
            <person name="Hughes L."/>
            <person name="Hurhula B."/>
            <person name="Husby M.E."/>
            <person name="Kamat A."/>
            <person name="Kanga B."/>
            <person name="Kashin S."/>
            <person name="Khazanovich D."/>
            <person name="Kisner P."/>
            <person name="Lance K."/>
            <person name="Lara M."/>
            <person name="Lee W."/>
            <person name="Lennon N."/>
            <person name="Letendre F."/>
            <person name="LeVine R."/>
            <person name="Lipovsky A."/>
            <person name="Liu X."/>
            <person name="Liu J."/>
            <person name="Liu S."/>
            <person name="Lokyitsang T."/>
            <person name="Lokyitsang Y."/>
            <person name="Lubonja R."/>
            <person name="Lui A."/>
            <person name="MacDonald P."/>
            <person name="Magnisalis V."/>
            <person name="Maru K."/>
            <person name="Matthews C."/>
            <person name="McCusker W."/>
            <person name="McDonough S."/>
            <person name="Mehta T."/>
            <person name="Meldrim J."/>
            <person name="Meneus L."/>
            <person name="Mihai O."/>
            <person name="Mihalev A."/>
            <person name="Mihova T."/>
            <person name="Mittelman R."/>
            <person name="Mlenga V."/>
            <person name="Montmayeur A."/>
            <person name="Mulrain L."/>
            <person name="Navidi A."/>
            <person name="Naylor J."/>
            <person name="Negash T."/>
            <person name="Nguyen T."/>
            <person name="Nguyen N."/>
            <person name="Nicol R."/>
            <person name="Norbu C."/>
            <person name="Norbu N."/>
            <person name="Novod N."/>
            <person name="O'Neill B."/>
            <person name="Osman S."/>
            <person name="Markiewicz E."/>
            <person name="Oyono O.L."/>
            <person name="Patti C."/>
            <person name="Phunkhang P."/>
            <person name="Pierre F."/>
            <person name="Priest M."/>
            <person name="Raghuraman S."/>
            <person name="Rege F."/>
            <person name="Reyes R."/>
            <person name="Rise C."/>
            <person name="Rogov P."/>
            <person name="Ross K."/>
            <person name="Ryan E."/>
            <person name="Settipalli S."/>
            <person name="Shea T."/>
            <person name="Sherpa N."/>
            <person name="Shi L."/>
            <person name="Shih D."/>
            <person name="Sparrow T."/>
            <person name="Spaulding J."/>
            <person name="Stalker J."/>
            <person name="Stange-Thomann N."/>
            <person name="Stavropoulos S."/>
            <person name="Stone C."/>
            <person name="Strader C."/>
            <person name="Tesfaye S."/>
            <person name="Thomson T."/>
            <person name="Thoulutsang Y."/>
            <person name="Thoulutsang D."/>
            <person name="Topham K."/>
            <person name="Topping I."/>
            <person name="Tsamla T."/>
            <person name="Vassiliev H."/>
            <person name="Vo A."/>
            <person name="Wangchuk T."/>
            <person name="Wangdi T."/>
            <person name="Weiand M."/>
            <person name="Wilkinson J."/>
            <person name="Wilson A."/>
            <person name="Yadav S."/>
            <person name="Young G."/>
            <person name="Yu Q."/>
            <person name="Zembek L."/>
            <person name="Zhong D."/>
            <person name="Zimmer A."/>
            <person name="Zwirko Z."/>
            <person name="Jaffe D.B."/>
            <person name="Alvarez P."/>
            <person name="Brockman W."/>
            <person name="Butler J."/>
            <person name="Chin C."/>
            <person name="Gnerre S."/>
            <person name="Grabherr M."/>
            <person name="Kleber M."/>
            <person name="Mauceli E."/>
            <person name="MacCallum I."/>
        </authorList>
    </citation>
    <scope>NUCLEOTIDE SEQUENCE [LARGE SCALE GENOMIC DNA]</scope>
    <source>
        <strain evidence="26">Tucson 14030-0811.24</strain>
    </source>
</reference>
<dbReference type="eggNOG" id="KOG1046">
    <property type="taxonomic scope" value="Eukaryota"/>
</dbReference>
<keyword evidence="4 20" id="KW-0031">Aminopeptidase</keyword>
<dbReference type="STRING" id="7260.B4NJ08"/>
<feature type="binding site" evidence="18">
    <location>
        <position position="352"/>
    </location>
    <ligand>
        <name>Zn(2+)</name>
        <dbReference type="ChEBI" id="CHEBI:29105"/>
        <note>catalytic</note>
    </ligand>
</feature>
<feature type="active site" description="Proton acceptor" evidence="17">
    <location>
        <position position="353"/>
    </location>
</feature>
<gene>
    <name evidence="25" type="primary">Dwil\GK12886</name>
    <name evidence="25" type="ORF">Dwil_GK12886</name>
</gene>
<evidence type="ECO:0000259" key="23">
    <source>
        <dbReference type="Pfam" id="PF11838"/>
    </source>
</evidence>
<dbReference type="InParanoid" id="B4NJ08"/>
<feature type="domain" description="Peptidase M1 membrane alanine aminopeptidase" evidence="22">
    <location>
        <begin position="281"/>
        <end position="508"/>
    </location>
</feature>
<dbReference type="FunFam" id="2.60.40.1730:FF:000012">
    <property type="entry name" value="Aminopeptidase N"/>
    <property type="match status" value="1"/>
</dbReference>
<dbReference type="AlphaFoldDB" id="B4NJ08"/>
<dbReference type="Gene3D" id="2.60.40.1730">
    <property type="entry name" value="tricorn interacting facor f3 domain"/>
    <property type="match status" value="1"/>
</dbReference>
<evidence type="ECO:0000256" key="8">
    <source>
        <dbReference type="ARBA" id="ARBA00022723"/>
    </source>
</evidence>
<keyword evidence="21" id="KW-0732">Signal</keyword>
<dbReference type="InterPro" id="IPR027268">
    <property type="entry name" value="Peptidase_M4/M1_CTD_sf"/>
</dbReference>
<dbReference type="Gene3D" id="2.60.40.1910">
    <property type="match status" value="1"/>
</dbReference>
<dbReference type="MEROPS" id="M01.A06"/>
<evidence type="ECO:0000256" key="20">
    <source>
        <dbReference type="RuleBase" id="RU364040"/>
    </source>
</evidence>
<dbReference type="SUPFAM" id="SSF55486">
    <property type="entry name" value="Metalloproteases ('zincins'), catalytic domain"/>
    <property type="match status" value="1"/>
</dbReference>
<dbReference type="Gene3D" id="1.25.50.20">
    <property type="match status" value="1"/>
</dbReference>
<dbReference type="GO" id="GO:0005886">
    <property type="term" value="C:plasma membrane"/>
    <property type="evidence" value="ECO:0007669"/>
    <property type="project" value="UniProtKB-SubCell"/>
</dbReference>
<dbReference type="PRINTS" id="PR00756">
    <property type="entry name" value="ALADIPTASE"/>
</dbReference>
<dbReference type="SUPFAM" id="SSF63737">
    <property type="entry name" value="Leukotriene A4 hydrolase N-terminal domain"/>
    <property type="match status" value="1"/>
</dbReference>
<dbReference type="GO" id="GO:0005615">
    <property type="term" value="C:extracellular space"/>
    <property type="evidence" value="ECO:0007669"/>
    <property type="project" value="TreeGrafter"/>
</dbReference>